<dbReference type="Proteomes" id="UP000093355">
    <property type="component" value="Unassembled WGS sequence"/>
</dbReference>
<proteinExistence type="predicted"/>
<reference evidence="3 4" key="1">
    <citation type="submission" date="2016-05" db="EMBL/GenBank/DDBJ databases">
        <authorList>
            <person name="Lavstsen T."/>
            <person name="Jespersen J.S."/>
        </authorList>
    </citation>
    <scope>NUCLEOTIDE SEQUENCE [LARGE SCALE GENOMIC DNA]</scope>
    <source>
        <strain evidence="3 4">YLB-01</strain>
    </source>
</reference>
<feature type="compositionally biased region" description="Low complexity" evidence="1">
    <location>
        <begin position="52"/>
        <end position="67"/>
    </location>
</feature>
<name>A0A1B9NDE5_9MICO</name>
<protein>
    <submittedName>
        <fullName evidence="3">Uncharacterized protein</fullName>
    </submittedName>
</protein>
<evidence type="ECO:0000313" key="4">
    <source>
        <dbReference type="Proteomes" id="UP000093355"/>
    </source>
</evidence>
<feature type="transmembrane region" description="Helical" evidence="2">
    <location>
        <begin position="131"/>
        <end position="150"/>
    </location>
</feature>
<keyword evidence="2" id="KW-0472">Membrane</keyword>
<keyword evidence="4" id="KW-1185">Reference proteome</keyword>
<feature type="compositionally biased region" description="Pro residues" evidence="1">
    <location>
        <begin position="24"/>
        <end position="35"/>
    </location>
</feature>
<dbReference type="EMBL" id="LXMD01000021">
    <property type="protein sequence ID" value="OCG74625.1"/>
    <property type="molecule type" value="Genomic_DNA"/>
</dbReference>
<feature type="transmembrane region" description="Helical" evidence="2">
    <location>
        <begin position="157"/>
        <end position="179"/>
    </location>
</feature>
<comment type="caution">
    <text evidence="3">The sequence shown here is derived from an EMBL/GenBank/DDBJ whole genome shotgun (WGS) entry which is preliminary data.</text>
</comment>
<feature type="region of interest" description="Disordered" evidence="1">
    <location>
        <begin position="1"/>
        <end position="74"/>
    </location>
</feature>
<organism evidence="3 4">
    <name type="scientific">Microbacterium sediminis</name>
    <dbReference type="NCBI Taxonomy" id="904291"/>
    <lineage>
        <taxon>Bacteria</taxon>
        <taxon>Bacillati</taxon>
        <taxon>Actinomycetota</taxon>
        <taxon>Actinomycetes</taxon>
        <taxon>Micrococcales</taxon>
        <taxon>Microbacteriaceae</taxon>
        <taxon>Microbacterium</taxon>
    </lineage>
</organism>
<gene>
    <name evidence="3" type="ORF">A7J15_03575</name>
</gene>
<evidence type="ECO:0000256" key="1">
    <source>
        <dbReference type="SAM" id="MobiDB-lite"/>
    </source>
</evidence>
<sequence>MSNPPDQPAVPPGEGPSEPERVVPPEPAADPPAWTPPGGDAPQAPPIPPAPTHAQPYAQPGPQGAMPPYGPPGAAPGQPYAGPYPYAYPAPAAPPRQVGGLAFGWGVLIGLLGAVLVQVAAITILMTPSGFFGLLLIALLFVAGIVLVCLRATRSLGVGVLISVAAMPIVIFGTCVVVLSGV</sequence>
<evidence type="ECO:0000313" key="3">
    <source>
        <dbReference type="EMBL" id="OCG74625.1"/>
    </source>
</evidence>
<feature type="transmembrane region" description="Helical" evidence="2">
    <location>
        <begin position="102"/>
        <end position="125"/>
    </location>
</feature>
<keyword evidence="2" id="KW-0812">Transmembrane</keyword>
<accession>A0A1B9NDE5</accession>
<evidence type="ECO:0000256" key="2">
    <source>
        <dbReference type="SAM" id="Phobius"/>
    </source>
</evidence>
<keyword evidence="2" id="KW-1133">Transmembrane helix</keyword>
<dbReference type="RefSeq" id="WP_067024631.1">
    <property type="nucleotide sequence ID" value="NZ_CP038256.1"/>
</dbReference>
<dbReference type="STRING" id="904291.A7J15_03575"/>
<feature type="compositionally biased region" description="Pro residues" evidence="1">
    <location>
        <begin position="1"/>
        <end position="14"/>
    </location>
</feature>
<dbReference type="AlphaFoldDB" id="A0A1B9NDE5"/>